<dbReference type="RefSeq" id="WP_174139079.1">
    <property type="nucleotide sequence ID" value="NZ_JABUFE010000009.1"/>
</dbReference>
<accession>A0ABX2IZ15</accession>
<evidence type="ECO:0000313" key="2">
    <source>
        <dbReference type="EMBL" id="NSX55926.1"/>
    </source>
</evidence>
<gene>
    <name evidence="2" type="ORF">HRQ87_14055</name>
</gene>
<dbReference type="PANTHER" id="PTHR40590:SF1">
    <property type="entry name" value="CYTOPLASMIC PROTEIN"/>
    <property type="match status" value="1"/>
</dbReference>
<dbReference type="InterPro" id="IPR047111">
    <property type="entry name" value="YbaP-like"/>
</dbReference>
<dbReference type="InterPro" id="IPR002816">
    <property type="entry name" value="TraB/PrgY/GumN_fam"/>
</dbReference>
<reference evidence="2 3" key="1">
    <citation type="submission" date="2020-06" db="EMBL/GenBank/DDBJ databases">
        <title>Sulfitobacter algicola sp. nov., isolated from green algae.</title>
        <authorList>
            <person name="Wang C."/>
        </authorList>
    </citation>
    <scope>NUCLEOTIDE SEQUENCE [LARGE SCALE GENOMIC DNA]</scope>
    <source>
        <strain evidence="2 3">1151</strain>
    </source>
</reference>
<dbReference type="CDD" id="cd14789">
    <property type="entry name" value="Tiki"/>
    <property type="match status" value="1"/>
</dbReference>
<sequence length="329" mass="37105">MRIITSLFFFCLCTPIFAACNGIDRLADLQSEQRQELDQTIAQTPFPYGNHWKAEKPGSTIHIVGTIHVYDPRLEVNLDRLKPAIKDAGMLLVEVTTDDEYALQQRLSREPELLFITKGPTLPDLMSEDSWKKLADEARARQIPAFMAAKFQPWYLSMMLGIPPCAMSDITSGKRGLDHLIMEYAKQADIPSQSLEDTLTLFKMFSNDPIEKQVEMLEAGIAVNQDANAMFATLVEAYFREAHVEIWQYSRLHALQVSGQDTDQTAEMFDEIEELLLNRRNQAWVPVILEAAAEHETIMVAAGAAHLGGDEGVLNLLNAEGYRLTRQDF</sequence>
<feature type="chain" id="PRO_5045893393" evidence="1">
    <location>
        <begin position="19"/>
        <end position="329"/>
    </location>
</feature>
<protein>
    <submittedName>
        <fullName evidence="2">TraB/GumN family protein</fullName>
    </submittedName>
</protein>
<dbReference type="PROSITE" id="PS51257">
    <property type="entry name" value="PROKAR_LIPOPROTEIN"/>
    <property type="match status" value="1"/>
</dbReference>
<name>A0ABX2IZ15_9RHOB</name>
<feature type="signal peptide" evidence="1">
    <location>
        <begin position="1"/>
        <end position="18"/>
    </location>
</feature>
<organism evidence="2 3">
    <name type="scientific">Parasulfitobacter algicola</name>
    <dbReference type="NCBI Taxonomy" id="2614809"/>
    <lineage>
        <taxon>Bacteria</taxon>
        <taxon>Pseudomonadati</taxon>
        <taxon>Pseudomonadota</taxon>
        <taxon>Alphaproteobacteria</taxon>
        <taxon>Rhodobacterales</taxon>
        <taxon>Roseobacteraceae</taxon>
        <taxon>Parasulfitobacter</taxon>
    </lineage>
</organism>
<proteinExistence type="predicted"/>
<comment type="caution">
    <text evidence="2">The sequence shown here is derived from an EMBL/GenBank/DDBJ whole genome shotgun (WGS) entry which is preliminary data.</text>
</comment>
<dbReference type="EMBL" id="JABUFE010000009">
    <property type="protein sequence ID" value="NSX55926.1"/>
    <property type="molecule type" value="Genomic_DNA"/>
</dbReference>
<evidence type="ECO:0000313" key="3">
    <source>
        <dbReference type="Proteomes" id="UP000777935"/>
    </source>
</evidence>
<dbReference type="PANTHER" id="PTHR40590">
    <property type="entry name" value="CYTOPLASMIC PROTEIN-RELATED"/>
    <property type="match status" value="1"/>
</dbReference>
<keyword evidence="3" id="KW-1185">Reference proteome</keyword>
<dbReference type="Proteomes" id="UP000777935">
    <property type="component" value="Unassembled WGS sequence"/>
</dbReference>
<keyword evidence="1" id="KW-0732">Signal</keyword>
<evidence type="ECO:0000256" key="1">
    <source>
        <dbReference type="SAM" id="SignalP"/>
    </source>
</evidence>
<dbReference type="Pfam" id="PF01963">
    <property type="entry name" value="TraB_PrgY_gumN"/>
    <property type="match status" value="1"/>
</dbReference>